<accession>A0A6P1NLJ7</accession>
<sequence>MSVISGSQRFTAVLAAVLLLLAAPLGAPAFANDDVRLYAVLDSTELLASINASPGPAIAIDVTFEVFNAIDGDLVLAIPQTANAGVASTGFNLADGRYKIRATAAGFLENWYTIPSGRDGNAFVQLLGYQDRDTFATADEIVVDSVTPANSSWNSKGWTVLHP</sequence>
<dbReference type="AlphaFoldDB" id="A0A6P1NLJ7"/>
<gene>
    <name evidence="2" type="ORF">GU243_17730</name>
</gene>
<evidence type="ECO:0000256" key="1">
    <source>
        <dbReference type="SAM" id="SignalP"/>
    </source>
</evidence>
<feature type="signal peptide" evidence="1">
    <location>
        <begin position="1"/>
        <end position="31"/>
    </location>
</feature>
<dbReference type="KEGG" id="psey:GU243_17730"/>
<keyword evidence="1" id="KW-0732">Signal</keyword>
<dbReference type="EMBL" id="CP047898">
    <property type="protein sequence ID" value="QHK21246.1"/>
    <property type="molecule type" value="Genomic_DNA"/>
</dbReference>
<evidence type="ECO:0000313" key="2">
    <source>
        <dbReference type="EMBL" id="QHK21246.1"/>
    </source>
</evidence>
<organism evidence="2 3">
    <name type="scientific">Pseudarthrobacter psychrotolerans</name>
    <dbReference type="NCBI Taxonomy" id="2697569"/>
    <lineage>
        <taxon>Bacteria</taxon>
        <taxon>Bacillati</taxon>
        <taxon>Actinomycetota</taxon>
        <taxon>Actinomycetes</taxon>
        <taxon>Micrococcales</taxon>
        <taxon>Micrococcaceae</taxon>
        <taxon>Pseudarthrobacter</taxon>
    </lineage>
</organism>
<dbReference type="Proteomes" id="UP000464186">
    <property type="component" value="Chromosome"/>
</dbReference>
<feature type="chain" id="PRO_5038356314" description="Carboxypeptidase regulatory-like domain-containing protein" evidence="1">
    <location>
        <begin position="32"/>
        <end position="163"/>
    </location>
</feature>
<keyword evidence="3" id="KW-1185">Reference proteome</keyword>
<reference evidence="2 3" key="1">
    <citation type="submission" date="2020-01" db="EMBL/GenBank/DDBJ databases">
        <title>Pseudarthrobacter psychrotolerans sp. nov., isolated from antarctic soil.</title>
        <authorList>
            <person name="Shin Y."/>
            <person name="Park W."/>
        </authorList>
    </citation>
    <scope>NUCLEOTIDE SEQUENCE [LARGE SCALE GENOMIC DNA]</scope>
    <source>
        <strain evidence="2 3">YJ56</strain>
    </source>
</reference>
<name>A0A6P1NLJ7_9MICC</name>
<evidence type="ECO:0000313" key="3">
    <source>
        <dbReference type="Proteomes" id="UP000464186"/>
    </source>
</evidence>
<evidence type="ECO:0008006" key="4">
    <source>
        <dbReference type="Google" id="ProtNLM"/>
    </source>
</evidence>
<proteinExistence type="predicted"/>
<protein>
    <recommendedName>
        <fullName evidence="4">Carboxypeptidase regulatory-like domain-containing protein</fullName>
    </recommendedName>
</protein>